<dbReference type="PRINTS" id="PR00380">
    <property type="entry name" value="KINESINHEAVY"/>
</dbReference>
<feature type="binding site" evidence="4">
    <location>
        <begin position="100"/>
        <end position="107"/>
    </location>
    <ligand>
        <name>ATP</name>
        <dbReference type="ChEBI" id="CHEBI:30616"/>
    </ligand>
</feature>
<dbReference type="Pfam" id="PF00225">
    <property type="entry name" value="Kinesin"/>
    <property type="match status" value="1"/>
</dbReference>
<dbReference type="Gene3D" id="3.40.850.10">
    <property type="entry name" value="Kinesin motor domain"/>
    <property type="match status" value="1"/>
</dbReference>
<dbReference type="InterPro" id="IPR008984">
    <property type="entry name" value="SMAD_FHA_dom_sf"/>
</dbReference>
<evidence type="ECO:0000256" key="1">
    <source>
        <dbReference type="ARBA" id="ARBA00022701"/>
    </source>
</evidence>
<keyword evidence="8" id="KW-1185">Reference proteome</keyword>
<comment type="caution">
    <text evidence="7">The sequence shown here is derived from an EMBL/GenBank/DDBJ whole genome shotgun (WGS) entry which is preliminary data.</text>
</comment>
<dbReference type="SUPFAM" id="SSF49879">
    <property type="entry name" value="SMAD/FHA domain"/>
    <property type="match status" value="1"/>
</dbReference>
<dbReference type="Gene3D" id="2.60.200.20">
    <property type="match status" value="1"/>
</dbReference>
<dbReference type="AlphaFoldDB" id="A0A7J6MNW9"/>
<reference evidence="7 8" key="1">
    <citation type="submission" date="2020-04" db="EMBL/GenBank/DDBJ databases">
        <title>Perkinsus chesapeaki whole genome sequence.</title>
        <authorList>
            <person name="Bogema D.R."/>
        </authorList>
    </citation>
    <scope>NUCLEOTIDE SEQUENCE [LARGE SCALE GENOMIC DNA]</scope>
    <source>
        <strain evidence="7">ATCC PRA-425</strain>
    </source>
</reference>
<protein>
    <recommendedName>
        <fullName evidence="6">Kinesin motor domain-containing protein</fullName>
    </recommendedName>
</protein>
<accession>A0A7J6MNW9</accession>
<dbReference type="OrthoDB" id="3176171at2759"/>
<dbReference type="PROSITE" id="PS50067">
    <property type="entry name" value="KINESIN_MOTOR_2"/>
    <property type="match status" value="1"/>
</dbReference>
<organism evidence="7 8">
    <name type="scientific">Perkinsus chesapeaki</name>
    <name type="common">Clam parasite</name>
    <name type="synonym">Perkinsus andrewsi</name>
    <dbReference type="NCBI Taxonomy" id="330153"/>
    <lineage>
        <taxon>Eukaryota</taxon>
        <taxon>Sar</taxon>
        <taxon>Alveolata</taxon>
        <taxon>Perkinsozoa</taxon>
        <taxon>Perkinsea</taxon>
        <taxon>Perkinsida</taxon>
        <taxon>Perkinsidae</taxon>
        <taxon>Perkinsus</taxon>
    </lineage>
</organism>
<keyword evidence="3 4" id="KW-0505">Motor protein</keyword>
<evidence type="ECO:0000256" key="3">
    <source>
        <dbReference type="ARBA" id="ARBA00023175"/>
    </source>
</evidence>
<name>A0A7J6MNW9_PERCH</name>
<dbReference type="InterPro" id="IPR027640">
    <property type="entry name" value="Kinesin-like_fam"/>
</dbReference>
<feature type="region of interest" description="Disordered" evidence="5">
    <location>
        <begin position="659"/>
        <end position="697"/>
    </location>
</feature>
<dbReference type="GO" id="GO:0005524">
    <property type="term" value="F:ATP binding"/>
    <property type="evidence" value="ECO:0007669"/>
    <property type="project" value="UniProtKB-UniRule"/>
</dbReference>
<dbReference type="EMBL" id="JAAPAO010000087">
    <property type="protein sequence ID" value="KAF4673255.1"/>
    <property type="molecule type" value="Genomic_DNA"/>
</dbReference>
<dbReference type="SMART" id="SM00129">
    <property type="entry name" value="KISc"/>
    <property type="match status" value="1"/>
</dbReference>
<proteinExistence type="inferred from homology"/>
<evidence type="ECO:0000256" key="2">
    <source>
        <dbReference type="ARBA" id="ARBA00023054"/>
    </source>
</evidence>
<feature type="compositionally biased region" description="Low complexity" evidence="5">
    <location>
        <begin position="668"/>
        <end position="680"/>
    </location>
</feature>
<keyword evidence="2" id="KW-0175">Coiled coil</keyword>
<dbReference type="Proteomes" id="UP000591131">
    <property type="component" value="Unassembled WGS sequence"/>
</dbReference>
<gene>
    <name evidence="7" type="ORF">FOL47_010792</name>
</gene>
<evidence type="ECO:0000313" key="8">
    <source>
        <dbReference type="Proteomes" id="UP000591131"/>
    </source>
</evidence>
<evidence type="ECO:0000259" key="6">
    <source>
        <dbReference type="PROSITE" id="PS50067"/>
    </source>
</evidence>
<dbReference type="GO" id="GO:0005874">
    <property type="term" value="C:microtubule"/>
    <property type="evidence" value="ECO:0007669"/>
    <property type="project" value="UniProtKB-KW"/>
</dbReference>
<dbReference type="SUPFAM" id="SSF52540">
    <property type="entry name" value="P-loop containing nucleoside triphosphate hydrolases"/>
    <property type="match status" value="1"/>
</dbReference>
<feature type="non-terminal residue" evidence="7">
    <location>
        <position position="937"/>
    </location>
</feature>
<dbReference type="PANTHER" id="PTHR47968:SF36">
    <property type="entry name" value="KINESIN HEAVY CHAIN ISOFORM X1"/>
    <property type="match status" value="1"/>
</dbReference>
<dbReference type="GO" id="GO:0003777">
    <property type="term" value="F:microtubule motor activity"/>
    <property type="evidence" value="ECO:0007669"/>
    <property type="project" value="InterPro"/>
</dbReference>
<dbReference type="InterPro" id="IPR036961">
    <property type="entry name" value="Kinesin_motor_dom_sf"/>
</dbReference>
<keyword evidence="4" id="KW-0067">ATP-binding</keyword>
<feature type="domain" description="Kinesin motor" evidence="6">
    <location>
        <begin position="4"/>
        <end position="334"/>
    </location>
</feature>
<sequence>MRENIVVGIRIRPLSGIEDKAAQEHRLKDKTCTQTSGKDHCIRVTDPLDFTSQRVFSYDEIFDSNSATHEATQKDVYDRLGRQVFDRVLEGYNTCLMAYGVVGTGKTYSLNGKLGDEKEEGIVPRFLRDLFNHPNLTEVHMTYYELHNDRLHDLFRTTDQQTTELKVHHHPRIGVYIENSKETACDSFDQAMDLLRFGQTMRTTLHTNIHGDGSRSHIILRLRVEIDGRMTTTHFVDLAGRESKAELNGHKLKEVSFVNKSLFELANCIHALSSNQHGHIAGQIPFRNSKLTLLLSDCLLGNCKTHMLTTVSPAATAYHDTVSSLRFASAVKGIKCKCIPIEKGNKTDCVVKLEEEIVKLKEQLSELRNDHPAQALHGKDIEEKLAVMAAARDKYKQQWEEAIEEASAHKDDRKGLLKRLGLAVDEEQLGDPSKKRLHPLLMNLSDDAFISGGRLLYALPGSSTTIGSSDDDTITVKGAGVEPHMLTIEKTYTERGEGQATEDLHLKAVVPRQSSSRVLVNGHRVPVGSGCSLNQGDRIMLGHARVFRLVIPTEGESAEYHAQAEEARIREARKHGLPSPAQTALGEVEDEQSAELVRLKPYLRQRLSDTLPPQRLELFRKTLHYASSLVDEANRLTHEIRPQDKLAFHLAFIEGFEFDNSQPPAPSSPSRLSPLRRNAPVSPRSPQLVKRAESPRKGEAPAIPFIVRLVQRPPPEVGTEDMAKWQKAVNEVVEKIRERKRHEPHARSPTVADLIGISREPGPFDDTLSDGNAHARAAALLPATEREISVWSFEKFEQRLSQIRDIHRATTGDNSIAFDHYLEENPGNDPWRDWGPQSVSAMLARIGDLERRLEQAVTEQGKDEQIEALCARITVLETENRIKRKLDLEKDIKEIDNLERLELVTVHKSSDHPMVTIVMCLQLSSSGVAGYLTVGGA</sequence>
<evidence type="ECO:0000313" key="7">
    <source>
        <dbReference type="EMBL" id="KAF4673255.1"/>
    </source>
</evidence>
<dbReference type="GO" id="GO:0007018">
    <property type="term" value="P:microtubule-based movement"/>
    <property type="evidence" value="ECO:0007669"/>
    <property type="project" value="InterPro"/>
</dbReference>
<evidence type="ECO:0000256" key="5">
    <source>
        <dbReference type="SAM" id="MobiDB-lite"/>
    </source>
</evidence>
<dbReference type="GO" id="GO:0008017">
    <property type="term" value="F:microtubule binding"/>
    <property type="evidence" value="ECO:0007669"/>
    <property type="project" value="InterPro"/>
</dbReference>
<comment type="similarity">
    <text evidence="4">Belongs to the TRAFAC class myosin-kinesin ATPase superfamily. Kinesin family.</text>
</comment>
<evidence type="ECO:0000256" key="4">
    <source>
        <dbReference type="PROSITE-ProRule" id="PRU00283"/>
    </source>
</evidence>
<keyword evidence="4" id="KW-0547">Nucleotide-binding</keyword>
<keyword evidence="1" id="KW-0493">Microtubule</keyword>
<dbReference type="PANTHER" id="PTHR47968">
    <property type="entry name" value="CENTROMERE PROTEIN E"/>
    <property type="match status" value="1"/>
</dbReference>
<dbReference type="InterPro" id="IPR027417">
    <property type="entry name" value="P-loop_NTPase"/>
</dbReference>
<dbReference type="InterPro" id="IPR001752">
    <property type="entry name" value="Kinesin_motor_dom"/>
</dbReference>